<gene>
    <name evidence="1" type="ORF">F0U44_10195</name>
</gene>
<evidence type="ECO:0000313" key="1">
    <source>
        <dbReference type="EMBL" id="KAA1418845.1"/>
    </source>
</evidence>
<reference evidence="1 2" key="1">
    <citation type="submission" date="2019-09" db="EMBL/GenBank/DDBJ databases">
        <title>Nocardioides panacisoli sp. nov., isolated from the soil of a ginseng field.</title>
        <authorList>
            <person name="Cho C."/>
        </authorList>
    </citation>
    <scope>NUCLEOTIDE SEQUENCE [LARGE SCALE GENOMIC DNA]</scope>
    <source>
        <strain evidence="1 2">BN130099</strain>
    </source>
</reference>
<dbReference type="EMBL" id="VUJV01000003">
    <property type="protein sequence ID" value="KAA1418845.1"/>
    <property type="molecule type" value="Genomic_DNA"/>
</dbReference>
<name>A0A5B1LDW5_9ACTN</name>
<reference evidence="1 2" key="2">
    <citation type="submission" date="2019-09" db="EMBL/GenBank/DDBJ databases">
        <authorList>
            <person name="Jin C."/>
        </authorList>
    </citation>
    <scope>NUCLEOTIDE SEQUENCE [LARGE SCALE GENOMIC DNA]</scope>
    <source>
        <strain evidence="1 2">BN130099</strain>
    </source>
</reference>
<comment type="caution">
    <text evidence="1">The sequence shown here is derived from an EMBL/GenBank/DDBJ whole genome shotgun (WGS) entry which is preliminary data.</text>
</comment>
<dbReference type="AlphaFoldDB" id="A0A5B1LDW5"/>
<proteinExistence type="predicted"/>
<accession>A0A5B1LDW5</accession>
<protein>
    <submittedName>
        <fullName evidence="1">Uncharacterized protein</fullName>
    </submittedName>
</protein>
<sequence>MGTWGEAYLARLRGCAELMGQELVPVSDRDRSVRLVESDARTVEEGFGVGLLELATAGKVRTRDGLQSLAWLVAGDPPEPRWESLPQLAGYVELLRRGYPEGAVRFATPESELKIDLAALSEDGHVLILGVARPESLLLAKLEALVPTFEEGDPRTDRTSFGCDAHRVATQLWATRAPYLWLVAAGARRVLRVTYGRTITLRPVRRLPRADELWPYGFDQATPRIVSLASGLDAAAG</sequence>
<dbReference type="RefSeq" id="WP_149728185.1">
    <property type="nucleotide sequence ID" value="NZ_VUJV01000003.1"/>
</dbReference>
<keyword evidence="2" id="KW-1185">Reference proteome</keyword>
<evidence type="ECO:0000313" key="2">
    <source>
        <dbReference type="Proteomes" id="UP000325003"/>
    </source>
</evidence>
<organism evidence="1 2">
    <name type="scientific">Nocardioides humilatus</name>
    <dbReference type="NCBI Taxonomy" id="2607660"/>
    <lineage>
        <taxon>Bacteria</taxon>
        <taxon>Bacillati</taxon>
        <taxon>Actinomycetota</taxon>
        <taxon>Actinomycetes</taxon>
        <taxon>Propionibacteriales</taxon>
        <taxon>Nocardioidaceae</taxon>
        <taxon>Nocardioides</taxon>
    </lineage>
</organism>
<dbReference type="Proteomes" id="UP000325003">
    <property type="component" value="Unassembled WGS sequence"/>
</dbReference>